<reference evidence="1" key="1">
    <citation type="submission" date="2014-11" db="EMBL/GenBank/DDBJ databases">
        <authorList>
            <person name="Amaro Gonzalez C."/>
        </authorList>
    </citation>
    <scope>NUCLEOTIDE SEQUENCE</scope>
</reference>
<dbReference type="EMBL" id="GBXM01055463">
    <property type="protein sequence ID" value="JAH53114.1"/>
    <property type="molecule type" value="Transcribed_RNA"/>
</dbReference>
<proteinExistence type="predicted"/>
<accession>A0A0E9THF2</accession>
<organism evidence="1">
    <name type="scientific">Anguilla anguilla</name>
    <name type="common">European freshwater eel</name>
    <name type="synonym">Muraena anguilla</name>
    <dbReference type="NCBI Taxonomy" id="7936"/>
    <lineage>
        <taxon>Eukaryota</taxon>
        <taxon>Metazoa</taxon>
        <taxon>Chordata</taxon>
        <taxon>Craniata</taxon>
        <taxon>Vertebrata</taxon>
        <taxon>Euteleostomi</taxon>
        <taxon>Actinopterygii</taxon>
        <taxon>Neopterygii</taxon>
        <taxon>Teleostei</taxon>
        <taxon>Anguilliformes</taxon>
        <taxon>Anguillidae</taxon>
        <taxon>Anguilla</taxon>
    </lineage>
</organism>
<reference evidence="1" key="2">
    <citation type="journal article" date="2015" name="Fish Shellfish Immunol.">
        <title>Early steps in the European eel (Anguilla anguilla)-Vibrio vulnificus interaction in the gills: Role of the RtxA13 toxin.</title>
        <authorList>
            <person name="Callol A."/>
            <person name="Pajuelo D."/>
            <person name="Ebbesson L."/>
            <person name="Teles M."/>
            <person name="MacKenzie S."/>
            <person name="Amaro C."/>
        </authorList>
    </citation>
    <scope>NUCLEOTIDE SEQUENCE</scope>
</reference>
<protein>
    <submittedName>
        <fullName evidence="1">Uncharacterized protein</fullName>
    </submittedName>
</protein>
<evidence type="ECO:0000313" key="1">
    <source>
        <dbReference type="EMBL" id="JAH53114.1"/>
    </source>
</evidence>
<sequence length="26" mass="3020">MRSSRLKLLVLMSYRPGQPYAVLALR</sequence>
<dbReference type="AlphaFoldDB" id="A0A0E9THF2"/>
<name>A0A0E9THF2_ANGAN</name>